<evidence type="ECO:0000256" key="1">
    <source>
        <dbReference type="ARBA" id="ARBA00022670"/>
    </source>
</evidence>
<keyword evidence="5" id="KW-0472">Membrane</keyword>
<proteinExistence type="predicted"/>
<dbReference type="Proteomes" id="UP001652582">
    <property type="component" value="Chromosome 4"/>
</dbReference>
<dbReference type="GO" id="GO:0004252">
    <property type="term" value="F:serine-type endopeptidase activity"/>
    <property type="evidence" value="ECO:0007669"/>
    <property type="project" value="InterPro"/>
</dbReference>
<keyword evidence="2" id="KW-0378">Hydrolase</keyword>
<dbReference type="InterPro" id="IPR043504">
    <property type="entry name" value="Peptidase_S1_PA_chymotrypsin"/>
</dbReference>
<gene>
    <name evidence="8" type="primary">LOC112049161</name>
</gene>
<dbReference type="GeneID" id="112049161"/>
<evidence type="ECO:0000256" key="4">
    <source>
        <dbReference type="ARBA" id="ARBA00023157"/>
    </source>
</evidence>
<dbReference type="PROSITE" id="PS50240">
    <property type="entry name" value="TRYPSIN_DOM"/>
    <property type="match status" value="1"/>
</dbReference>
<dbReference type="InterPro" id="IPR009003">
    <property type="entry name" value="Peptidase_S1_PA"/>
</dbReference>
<sequence length="402" mass="44956">MSNVCCTEFQGWCRSFTKTEIFLCVLQAIFLTVFIVFLTFVILHLVVCSRSKLANDRREPSNITSAQSVTTYVTVPSEKNGQTQSFQTESTNHEAVNNSHINILPTLDKGVKCTWTPSYKTKALTHYYVNHTDIMMSTKPHVKEIHNKFMNSVSMDYKEEIELDFNKLLEVVSDGIEVNDSRKDLLLALVKIRPQRGVTFGCTLTIVNEFWTVTAASCIEAIEEVDSLDSFVMMQGFKDQDQKIHPVVDVLIHPQYQGINATFDLAVLKSETKLINNVTLAVTLPTFIDYFMISLGELLTILGYGRFRNIDKDTLARTVREVAVHSLPRAQCPRGAGAAPLCAGVLRARRSPCNYCSGTPLLRRRVLLGLMSDNQQCGLACEPALFVNVALAGDWLQSVISN</sequence>
<keyword evidence="5" id="KW-0812">Transmembrane</keyword>
<keyword evidence="1" id="KW-0645">Protease</keyword>
<dbReference type="PANTHER" id="PTHR24276:SF98">
    <property type="entry name" value="FI18310P1-RELATED"/>
    <property type="match status" value="1"/>
</dbReference>
<dbReference type="Pfam" id="PF00089">
    <property type="entry name" value="Trypsin"/>
    <property type="match status" value="1"/>
</dbReference>
<evidence type="ECO:0000313" key="7">
    <source>
        <dbReference type="Proteomes" id="UP001652582"/>
    </source>
</evidence>
<accession>A0A6J1N783</accession>
<feature type="transmembrane region" description="Helical" evidence="5">
    <location>
        <begin position="21"/>
        <end position="47"/>
    </location>
</feature>
<dbReference type="GO" id="GO:0006508">
    <property type="term" value="P:proteolysis"/>
    <property type="evidence" value="ECO:0007669"/>
    <property type="project" value="UniProtKB-KW"/>
</dbReference>
<dbReference type="RefSeq" id="XP_023942724.2">
    <property type="nucleotide sequence ID" value="XM_024086956.2"/>
</dbReference>
<name>A0A6J1N783_BICAN</name>
<evidence type="ECO:0000259" key="6">
    <source>
        <dbReference type="PROSITE" id="PS50240"/>
    </source>
</evidence>
<dbReference type="AlphaFoldDB" id="A0A6J1N783"/>
<organism evidence="7 8">
    <name type="scientific">Bicyclus anynana</name>
    <name type="common">Squinting bush brown butterfly</name>
    <dbReference type="NCBI Taxonomy" id="110368"/>
    <lineage>
        <taxon>Eukaryota</taxon>
        <taxon>Metazoa</taxon>
        <taxon>Ecdysozoa</taxon>
        <taxon>Arthropoda</taxon>
        <taxon>Hexapoda</taxon>
        <taxon>Insecta</taxon>
        <taxon>Pterygota</taxon>
        <taxon>Neoptera</taxon>
        <taxon>Endopterygota</taxon>
        <taxon>Lepidoptera</taxon>
        <taxon>Glossata</taxon>
        <taxon>Ditrysia</taxon>
        <taxon>Papilionoidea</taxon>
        <taxon>Nymphalidae</taxon>
        <taxon>Satyrinae</taxon>
        <taxon>Satyrini</taxon>
        <taxon>Mycalesina</taxon>
        <taxon>Bicyclus</taxon>
    </lineage>
</organism>
<dbReference type="Gene3D" id="2.40.10.10">
    <property type="entry name" value="Trypsin-like serine proteases"/>
    <property type="match status" value="1"/>
</dbReference>
<keyword evidence="7" id="KW-1185">Reference proteome</keyword>
<keyword evidence="4" id="KW-1015">Disulfide bond</keyword>
<evidence type="ECO:0000256" key="2">
    <source>
        <dbReference type="ARBA" id="ARBA00022801"/>
    </source>
</evidence>
<feature type="domain" description="Peptidase S1" evidence="6">
    <location>
        <begin position="172"/>
        <end position="401"/>
    </location>
</feature>
<evidence type="ECO:0000256" key="5">
    <source>
        <dbReference type="SAM" id="Phobius"/>
    </source>
</evidence>
<keyword evidence="3" id="KW-0720">Serine protease</keyword>
<dbReference type="OrthoDB" id="6159137at2759"/>
<evidence type="ECO:0000256" key="3">
    <source>
        <dbReference type="ARBA" id="ARBA00022825"/>
    </source>
</evidence>
<dbReference type="SUPFAM" id="SSF50494">
    <property type="entry name" value="Trypsin-like serine proteases"/>
    <property type="match status" value="1"/>
</dbReference>
<dbReference type="KEGG" id="bany:112049161"/>
<dbReference type="SMART" id="SM00020">
    <property type="entry name" value="Tryp_SPc"/>
    <property type="match status" value="1"/>
</dbReference>
<dbReference type="PANTHER" id="PTHR24276">
    <property type="entry name" value="POLYSERASE-RELATED"/>
    <property type="match status" value="1"/>
</dbReference>
<keyword evidence="5" id="KW-1133">Transmembrane helix</keyword>
<protein>
    <submittedName>
        <fullName evidence="8">Thrombin-like enzyme acutobin</fullName>
    </submittedName>
</protein>
<reference evidence="8" key="1">
    <citation type="submission" date="2025-08" db="UniProtKB">
        <authorList>
            <consortium name="RefSeq"/>
        </authorList>
    </citation>
    <scope>IDENTIFICATION</scope>
</reference>
<dbReference type="InterPro" id="IPR050430">
    <property type="entry name" value="Peptidase_S1"/>
</dbReference>
<dbReference type="InterPro" id="IPR001254">
    <property type="entry name" value="Trypsin_dom"/>
</dbReference>
<evidence type="ECO:0000313" key="8">
    <source>
        <dbReference type="RefSeq" id="XP_023942724.2"/>
    </source>
</evidence>